<dbReference type="PANTHER" id="PTHR36927">
    <property type="entry name" value="BLR4337 PROTEIN"/>
    <property type="match status" value="1"/>
</dbReference>
<evidence type="ECO:0000313" key="6">
    <source>
        <dbReference type="EMBL" id="KAF1688005.1"/>
    </source>
</evidence>
<feature type="compositionally biased region" description="Pro residues" evidence="3">
    <location>
        <begin position="407"/>
        <end position="418"/>
    </location>
</feature>
<keyword evidence="7" id="KW-1185">Reference proteome</keyword>
<keyword evidence="2" id="KW-0067">ATP-binding</keyword>
<dbReference type="Pfam" id="PF00005">
    <property type="entry name" value="ABC_tran"/>
    <property type="match status" value="1"/>
</dbReference>
<dbReference type="PANTHER" id="PTHR36927:SF1">
    <property type="entry name" value="MDO-LIKE PROTEIN"/>
    <property type="match status" value="1"/>
</dbReference>
<name>A0A7V8GQ11_9GAMM</name>
<comment type="caution">
    <text evidence="6">The sequence shown here is derived from an EMBL/GenBank/DDBJ whole genome shotgun (WGS) entry which is preliminary data.</text>
</comment>
<dbReference type="GO" id="GO:0016747">
    <property type="term" value="F:acyltransferase activity, transferring groups other than amino-acyl groups"/>
    <property type="evidence" value="ECO:0007669"/>
    <property type="project" value="InterPro"/>
</dbReference>
<dbReference type="SMART" id="SM00382">
    <property type="entry name" value="AAA"/>
    <property type="match status" value="1"/>
</dbReference>
<reference evidence="6 7" key="1">
    <citation type="submission" date="2017-10" db="EMBL/GenBank/DDBJ databases">
        <title>Whole genome sequencing of Pseudoxanthomonas broegbernensis DSM 12573(T).</title>
        <authorList>
            <person name="Kumar S."/>
            <person name="Bansal K."/>
            <person name="Kaur A."/>
            <person name="Patil P."/>
            <person name="Sharma S."/>
            <person name="Patil P.B."/>
        </authorList>
    </citation>
    <scope>NUCLEOTIDE SEQUENCE [LARGE SCALE GENOMIC DNA]</scope>
    <source>
        <strain evidence="6 7">DSM 12573</strain>
    </source>
</reference>
<dbReference type="PROSITE" id="PS00211">
    <property type="entry name" value="ABC_TRANSPORTER_1"/>
    <property type="match status" value="1"/>
</dbReference>
<feature type="transmembrane region" description="Helical" evidence="4">
    <location>
        <begin position="142"/>
        <end position="164"/>
    </location>
</feature>
<proteinExistence type="predicted"/>
<feature type="transmembrane region" description="Helical" evidence="4">
    <location>
        <begin position="17"/>
        <end position="36"/>
    </location>
</feature>
<dbReference type="SUPFAM" id="SSF52540">
    <property type="entry name" value="P-loop containing nucleoside triphosphate hydrolases"/>
    <property type="match status" value="1"/>
</dbReference>
<feature type="transmembrane region" description="Helical" evidence="4">
    <location>
        <begin position="302"/>
        <end position="325"/>
    </location>
</feature>
<accession>A0A7V8GQ11</accession>
<dbReference type="Gene3D" id="3.40.50.300">
    <property type="entry name" value="P-loop containing nucleotide triphosphate hydrolases"/>
    <property type="match status" value="1"/>
</dbReference>
<dbReference type="GO" id="GO:0016887">
    <property type="term" value="F:ATP hydrolysis activity"/>
    <property type="evidence" value="ECO:0007669"/>
    <property type="project" value="InterPro"/>
</dbReference>
<dbReference type="AlphaFoldDB" id="A0A7V8GQ11"/>
<evidence type="ECO:0000313" key="7">
    <source>
        <dbReference type="Proteomes" id="UP000462066"/>
    </source>
</evidence>
<dbReference type="InterPro" id="IPR003593">
    <property type="entry name" value="AAA+_ATPase"/>
</dbReference>
<keyword evidence="4" id="KW-1133">Transmembrane helix</keyword>
<dbReference type="Pfam" id="PF01757">
    <property type="entry name" value="Acyl_transf_3"/>
    <property type="match status" value="1"/>
</dbReference>
<dbReference type="InterPro" id="IPR050623">
    <property type="entry name" value="Glucan_succinyl_AcylTrfase"/>
</dbReference>
<feature type="transmembrane region" description="Helical" evidence="4">
    <location>
        <begin position="100"/>
        <end position="122"/>
    </location>
</feature>
<gene>
    <name evidence="6" type="ORF">B1992_00785</name>
</gene>
<dbReference type="InterPro" id="IPR017871">
    <property type="entry name" value="ABC_transporter-like_CS"/>
</dbReference>
<dbReference type="InterPro" id="IPR002656">
    <property type="entry name" value="Acyl_transf_3_dom"/>
</dbReference>
<protein>
    <recommendedName>
        <fullName evidence="5">ABC transporter domain-containing protein</fullName>
    </recommendedName>
</protein>
<feature type="region of interest" description="Disordered" evidence="3">
    <location>
        <begin position="402"/>
        <end position="422"/>
    </location>
</feature>
<keyword evidence="1" id="KW-0547">Nucleotide-binding</keyword>
<keyword evidence="4" id="KW-0472">Membrane</keyword>
<evidence type="ECO:0000256" key="4">
    <source>
        <dbReference type="SAM" id="Phobius"/>
    </source>
</evidence>
<dbReference type="EMBL" id="MWIP01000001">
    <property type="protein sequence ID" value="KAF1688005.1"/>
    <property type="molecule type" value="Genomic_DNA"/>
</dbReference>
<feature type="transmembrane region" description="Helical" evidence="4">
    <location>
        <begin position="337"/>
        <end position="355"/>
    </location>
</feature>
<feature type="domain" description="ABC transporter" evidence="5">
    <location>
        <begin position="431"/>
        <end position="654"/>
    </location>
</feature>
<sequence length="720" mass="77161">MDTPDSRRLHALDAVRGFALLLGVGFHAALSFMPGWPPGLWAMVDNSPSAFLGDAAFVAHSFRMTLFFFIAGFFARLLLQRLGTAGFCRNRLMRIAVPMLVAWPVLYPLISAAWMAGLAKAFGGQLPPMPELPRVAGAFPLAHLWFLYQLLQLYAVALLVRAAVAGIDRGQKLRSAIDALVVGALRFPLAAFVLAIPVALALMALPGWFYWSGIPAPDQTLVPQPAPLVGYGVAFGFGWLVHRSRDALALIARTWLPNLSLGGLAAGWMLLGLRVSPMAPPEFPANPFALVDGATLTKSGFAFMHGVAAWGLSLGITGAALRFLSGYSPVRRYLADASYWVYLAHLPLVAALQVWVGHWPLSWGIKFPLILAVSLAVLFASYHWLVRPTVIGQLLNGRRYPRGGGAPLPPSTPSPAPWPTRGGRVDGPPVAELRGVTRTFAGVTALDRIDLQLRAGELLAMLGPNGAGKSTAIALWLGLIEADAGDAVLLGGPPRESVRRQGLGAMLQDVELPRELSPRDLVRLASSYYADPLPVEETLRRAGIADFAARPYGKLSGGQKRLVQFAVAICGQPRVLFLDEPTVGLDIQARQALWASIRGLLAAGCSVVLTTHYLEEAEALADRVAVIARGRLVASGSVDEMRALVARRRISCESRLTAAQVGGWPGVLDARSESDRLHLTASDAEAVVRRLLAEDPTLAGLEVRQAGLNEAFDALTREAA</sequence>
<keyword evidence="4" id="KW-0812">Transmembrane</keyword>
<feature type="transmembrane region" description="Helical" evidence="4">
    <location>
        <begin position="176"/>
        <end position="205"/>
    </location>
</feature>
<dbReference type="InterPro" id="IPR003439">
    <property type="entry name" value="ABC_transporter-like_ATP-bd"/>
</dbReference>
<dbReference type="Proteomes" id="UP000462066">
    <property type="component" value="Unassembled WGS sequence"/>
</dbReference>
<feature type="transmembrane region" description="Helical" evidence="4">
    <location>
        <begin position="367"/>
        <end position="386"/>
    </location>
</feature>
<organism evidence="6 7">
    <name type="scientific">Pseudoxanthomonas broegbernensis</name>
    <dbReference type="NCBI Taxonomy" id="83619"/>
    <lineage>
        <taxon>Bacteria</taxon>
        <taxon>Pseudomonadati</taxon>
        <taxon>Pseudomonadota</taxon>
        <taxon>Gammaproteobacteria</taxon>
        <taxon>Lysobacterales</taxon>
        <taxon>Lysobacteraceae</taxon>
        <taxon>Pseudoxanthomonas</taxon>
    </lineage>
</organism>
<dbReference type="CDD" id="cd03230">
    <property type="entry name" value="ABC_DR_subfamily_A"/>
    <property type="match status" value="1"/>
</dbReference>
<dbReference type="GO" id="GO:0005524">
    <property type="term" value="F:ATP binding"/>
    <property type="evidence" value="ECO:0007669"/>
    <property type="project" value="UniProtKB-KW"/>
</dbReference>
<evidence type="ECO:0000256" key="2">
    <source>
        <dbReference type="ARBA" id="ARBA00022840"/>
    </source>
</evidence>
<dbReference type="InterPro" id="IPR027417">
    <property type="entry name" value="P-loop_NTPase"/>
</dbReference>
<feature type="transmembrane region" description="Helical" evidence="4">
    <location>
        <begin position="225"/>
        <end position="242"/>
    </location>
</feature>
<evidence type="ECO:0000256" key="1">
    <source>
        <dbReference type="ARBA" id="ARBA00022741"/>
    </source>
</evidence>
<evidence type="ECO:0000259" key="5">
    <source>
        <dbReference type="PROSITE" id="PS50893"/>
    </source>
</evidence>
<evidence type="ECO:0000256" key="3">
    <source>
        <dbReference type="SAM" id="MobiDB-lite"/>
    </source>
</evidence>
<feature type="transmembrane region" description="Helical" evidence="4">
    <location>
        <begin position="56"/>
        <end position="79"/>
    </location>
</feature>
<dbReference type="PROSITE" id="PS50893">
    <property type="entry name" value="ABC_TRANSPORTER_2"/>
    <property type="match status" value="1"/>
</dbReference>
<feature type="transmembrane region" description="Helical" evidence="4">
    <location>
        <begin position="254"/>
        <end position="273"/>
    </location>
</feature>